<accession>A0ABN9PYX8</accession>
<feature type="non-terminal residue" evidence="2">
    <location>
        <position position="1"/>
    </location>
</feature>
<feature type="region of interest" description="Disordered" evidence="1">
    <location>
        <begin position="43"/>
        <end position="74"/>
    </location>
</feature>
<evidence type="ECO:0000256" key="1">
    <source>
        <dbReference type="SAM" id="MobiDB-lite"/>
    </source>
</evidence>
<dbReference type="Proteomes" id="UP001189429">
    <property type="component" value="Unassembled WGS sequence"/>
</dbReference>
<feature type="region of interest" description="Disordered" evidence="1">
    <location>
        <begin position="263"/>
        <end position="354"/>
    </location>
</feature>
<feature type="non-terminal residue" evidence="2">
    <location>
        <position position="408"/>
    </location>
</feature>
<feature type="compositionally biased region" description="Basic and acidic residues" evidence="1">
    <location>
        <begin position="295"/>
        <end position="326"/>
    </location>
</feature>
<evidence type="ECO:0000313" key="2">
    <source>
        <dbReference type="EMBL" id="CAK0798532.1"/>
    </source>
</evidence>
<reference evidence="2" key="1">
    <citation type="submission" date="2023-10" db="EMBL/GenBank/DDBJ databases">
        <authorList>
            <person name="Chen Y."/>
            <person name="Shah S."/>
            <person name="Dougan E. K."/>
            <person name="Thang M."/>
            <person name="Chan C."/>
        </authorList>
    </citation>
    <scope>NUCLEOTIDE SEQUENCE [LARGE SCALE GENOMIC DNA]</scope>
</reference>
<keyword evidence="3" id="KW-1185">Reference proteome</keyword>
<protein>
    <submittedName>
        <fullName evidence="2">Uncharacterized protein</fullName>
    </submittedName>
</protein>
<feature type="compositionally biased region" description="Gly residues" evidence="1">
    <location>
        <begin position="333"/>
        <end position="350"/>
    </location>
</feature>
<organism evidence="2 3">
    <name type="scientific">Prorocentrum cordatum</name>
    <dbReference type="NCBI Taxonomy" id="2364126"/>
    <lineage>
        <taxon>Eukaryota</taxon>
        <taxon>Sar</taxon>
        <taxon>Alveolata</taxon>
        <taxon>Dinophyceae</taxon>
        <taxon>Prorocentrales</taxon>
        <taxon>Prorocentraceae</taxon>
        <taxon>Prorocentrum</taxon>
    </lineage>
</organism>
<feature type="compositionally biased region" description="Acidic residues" evidence="1">
    <location>
        <begin position="53"/>
        <end position="63"/>
    </location>
</feature>
<name>A0ABN9PYX8_9DINO</name>
<feature type="compositionally biased region" description="Basic and acidic residues" evidence="1">
    <location>
        <begin position="269"/>
        <end position="287"/>
    </location>
</feature>
<sequence>VARLQLTVEQVVEKMGTDPQPLEIQKLMRCMVEDASVTHMRELQRKDGMIPDAADESDDEDAADSQPKSNAKLEKDLQEKSFWEKIKNQGFAVGEKWAEYQHVTVKKVSERKRLLKKAAYMPLGRVAHKEGGGQAGWAQAVKYFSKCVRMGYPWIKWHSMTEVHRCLYGTESIEEEFEQAWETHEKGYGKMIRASTAEGQPSSAAGDEDTPPYEAIGVASSAAGQPGSAAAAAVQQQQQKQQCSPANAAMIMTDKSRENEEILAGADQQKAEEAAALRPAEQAEARAGEGAQAKRKAEAQPKRKAEDEAKRKAEEEAKRKAEEGTAGRKRRGGGAGSQAAGSGGGGGGGDAAATDICDDVKSIMKEARMNVLLYSSVISTGQTIQNAVTADPSWSFARGIKEVQEVRK</sequence>
<evidence type="ECO:0000313" key="3">
    <source>
        <dbReference type="Proteomes" id="UP001189429"/>
    </source>
</evidence>
<dbReference type="EMBL" id="CAUYUJ010001967">
    <property type="protein sequence ID" value="CAK0798532.1"/>
    <property type="molecule type" value="Genomic_DNA"/>
</dbReference>
<comment type="caution">
    <text evidence="2">The sequence shown here is derived from an EMBL/GenBank/DDBJ whole genome shotgun (WGS) entry which is preliminary data.</text>
</comment>
<proteinExistence type="predicted"/>
<gene>
    <name evidence="2" type="ORF">PCOR1329_LOCUS7254</name>
</gene>